<evidence type="ECO:0000259" key="2">
    <source>
        <dbReference type="Pfam" id="PF01243"/>
    </source>
</evidence>
<reference evidence="4" key="1">
    <citation type="journal article" date="2019" name="Int. J. Syst. Evol. Microbiol.">
        <title>The Global Catalogue of Microorganisms (GCM) 10K type strain sequencing project: providing services to taxonomists for standard genome sequencing and annotation.</title>
        <authorList>
            <consortium name="The Broad Institute Genomics Platform"/>
            <consortium name="The Broad Institute Genome Sequencing Center for Infectious Disease"/>
            <person name="Wu L."/>
            <person name="Ma J."/>
        </authorList>
    </citation>
    <scope>NUCLEOTIDE SEQUENCE [LARGE SCALE GENOMIC DNA]</scope>
    <source>
        <strain evidence="4">JCM 31696</strain>
    </source>
</reference>
<evidence type="ECO:0000256" key="1">
    <source>
        <dbReference type="ARBA" id="ARBA00023002"/>
    </source>
</evidence>
<sequence length="159" mass="17890">MPNTENAEPGPTVFDEDEASKVLGEHLFGALATVRSTGHPHLSTIIYKWYPDERIVRVSSTRDRLKVRQLRKDPHAALYVTSRDHTRYAVAEGTVELAETLEPGDAAGRELLEMGLGLEAPNKEEAFRIQVEEGRVVIRLRVERLYGMGLDLPPEMKEL</sequence>
<comment type="caution">
    <text evidence="3">The sequence shown here is derived from an EMBL/GenBank/DDBJ whole genome shotgun (WGS) entry which is preliminary data.</text>
</comment>
<accession>A0ABW3CE37</accession>
<dbReference type="SUPFAM" id="SSF50475">
    <property type="entry name" value="FMN-binding split barrel"/>
    <property type="match status" value="1"/>
</dbReference>
<name>A0ABW3CE37_9ACTN</name>
<dbReference type="InterPro" id="IPR052019">
    <property type="entry name" value="F420H2_bilvrd_red/Heme_oxyg"/>
</dbReference>
<gene>
    <name evidence="3" type="ORF">ACFQ07_11150</name>
</gene>
<dbReference type="InterPro" id="IPR012349">
    <property type="entry name" value="Split_barrel_FMN-bd"/>
</dbReference>
<dbReference type="PANTHER" id="PTHR35176:SF2">
    <property type="entry name" value="F420H(2)-DEPENDENT REDUCTASE RV1155"/>
    <property type="match status" value="1"/>
</dbReference>
<organism evidence="3 4">
    <name type="scientific">Actinomadura adrarensis</name>
    <dbReference type="NCBI Taxonomy" id="1819600"/>
    <lineage>
        <taxon>Bacteria</taxon>
        <taxon>Bacillati</taxon>
        <taxon>Actinomycetota</taxon>
        <taxon>Actinomycetes</taxon>
        <taxon>Streptosporangiales</taxon>
        <taxon>Thermomonosporaceae</taxon>
        <taxon>Actinomadura</taxon>
    </lineage>
</organism>
<feature type="domain" description="Pyridoxamine 5'-phosphate oxidase N-terminal" evidence="2">
    <location>
        <begin position="16"/>
        <end position="146"/>
    </location>
</feature>
<keyword evidence="1" id="KW-0560">Oxidoreductase</keyword>
<dbReference type="EMBL" id="JBHTIR010001632">
    <property type="protein sequence ID" value="MFD0852786.1"/>
    <property type="molecule type" value="Genomic_DNA"/>
</dbReference>
<keyword evidence="4" id="KW-1185">Reference proteome</keyword>
<dbReference type="InterPro" id="IPR011576">
    <property type="entry name" value="Pyridox_Oxase_N"/>
</dbReference>
<evidence type="ECO:0000313" key="3">
    <source>
        <dbReference type="EMBL" id="MFD0852786.1"/>
    </source>
</evidence>
<dbReference type="NCBIfam" id="TIGR03618">
    <property type="entry name" value="Rv1155_F420"/>
    <property type="match status" value="1"/>
</dbReference>
<evidence type="ECO:0000313" key="4">
    <source>
        <dbReference type="Proteomes" id="UP001597083"/>
    </source>
</evidence>
<dbReference type="Gene3D" id="2.30.110.10">
    <property type="entry name" value="Electron Transport, Fmn-binding Protein, Chain A"/>
    <property type="match status" value="1"/>
</dbReference>
<dbReference type="PANTHER" id="PTHR35176">
    <property type="entry name" value="HEME OXYGENASE HI_0854-RELATED"/>
    <property type="match status" value="1"/>
</dbReference>
<proteinExistence type="predicted"/>
<protein>
    <submittedName>
        <fullName evidence="3">Pyridoxamine 5'-phosphate oxidase family protein</fullName>
    </submittedName>
</protein>
<dbReference type="Pfam" id="PF01243">
    <property type="entry name" value="PNPOx_N"/>
    <property type="match status" value="1"/>
</dbReference>
<dbReference type="Proteomes" id="UP001597083">
    <property type="component" value="Unassembled WGS sequence"/>
</dbReference>
<dbReference type="InterPro" id="IPR019920">
    <property type="entry name" value="F420-binding_dom_put"/>
</dbReference>